<comment type="similarity">
    <text evidence="1 6 7">Belongs to the DNA mismatch repair MutS family.</text>
</comment>
<dbReference type="Pfam" id="PF05192">
    <property type="entry name" value="MutS_III"/>
    <property type="match status" value="1"/>
</dbReference>
<feature type="compositionally biased region" description="Acidic residues" evidence="9">
    <location>
        <begin position="143"/>
        <end position="153"/>
    </location>
</feature>
<evidence type="ECO:0000313" key="11">
    <source>
        <dbReference type="EMBL" id="CAH0384651.1"/>
    </source>
</evidence>
<dbReference type="GO" id="GO:0005524">
    <property type="term" value="F:ATP binding"/>
    <property type="evidence" value="ECO:0007669"/>
    <property type="project" value="UniProtKB-UniRule"/>
</dbReference>
<dbReference type="InterPro" id="IPR036678">
    <property type="entry name" value="MutS_con_dom_sf"/>
</dbReference>
<comment type="function">
    <text evidence="6 7">Component of the post-replicative DNA mismatch repair system (MMR).</text>
</comment>
<proteinExistence type="inferred from homology"/>
<reference evidence="11" key="1">
    <citation type="submission" date="2021-12" db="EMBL/GenBank/DDBJ databases">
        <authorList>
            <person name="King R."/>
        </authorList>
    </citation>
    <scope>NUCLEOTIDE SEQUENCE</scope>
</reference>
<dbReference type="SUPFAM" id="SSF48334">
    <property type="entry name" value="DNA repair protein MutS, domain III"/>
    <property type="match status" value="1"/>
</dbReference>
<dbReference type="NCBIfam" id="NF003810">
    <property type="entry name" value="PRK05399.1"/>
    <property type="match status" value="1"/>
</dbReference>
<dbReference type="InterPro" id="IPR007860">
    <property type="entry name" value="DNA_mmatch_repair_MutS_con_dom"/>
</dbReference>
<feature type="compositionally biased region" description="Polar residues" evidence="9">
    <location>
        <begin position="119"/>
        <end position="132"/>
    </location>
</feature>
<dbReference type="Gene3D" id="3.40.50.300">
    <property type="entry name" value="P-loop containing nucleotide triphosphate hydrolases"/>
    <property type="match status" value="1"/>
</dbReference>
<dbReference type="InterPro" id="IPR027417">
    <property type="entry name" value="P-loop_NTPase"/>
</dbReference>
<evidence type="ECO:0000256" key="9">
    <source>
        <dbReference type="SAM" id="MobiDB-lite"/>
    </source>
</evidence>
<dbReference type="FunFam" id="1.10.1420.10:FF:000005">
    <property type="entry name" value="DNA mismatch repair protein"/>
    <property type="match status" value="1"/>
</dbReference>
<dbReference type="EMBL" id="OU963863">
    <property type="protein sequence ID" value="CAH0384651.1"/>
    <property type="molecule type" value="Genomic_DNA"/>
</dbReference>
<evidence type="ECO:0000256" key="3">
    <source>
        <dbReference type="ARBA" id="ARBA00022763"/>
    </source>
</evidence>
<evidence type="ECO:0000256" key="8">
    <source>
        <dbReference type="SAM" id="Coils"/>
    </source>
</evidence>
<feature type="domain" description="DNA mismatch repair proteins mutS family" evidence="10">
    <location>
        <begin position="1070"/>
        <end position="1086"/>
    </location>
</feature>
<dbReference type="Pfam" id="PF00488">
    <property type="entry name" value="MutS_V"/>
    <property type="match status" value="1"/>
</dbReference>
<feature type="compositionally biased region" description="Acidic residues" evidence="9">
    <location>
        <begin position="164"/>
        <end position="200"/>
    </location>
</feature>
<evidence type="ECO:0000256" key="2">
    <source>
        <dbReference type="ARBA" id="ARBA00022741"/>
    </source>
</evidence>
<feature type="compositionally biased region" description="Basic and acidic residues" evidence="9">
    <location>
        <begin position="93"/>
        <end position="118"/>
    </location>
</feature>
<evidence type="ECO:0000256" key="6">
    <source>
        <dbReference type="PIRNR" id="PIRNR037677"/>
    </source>
</evidence>
<keyword evidence="8" id="KW-0175">Coiled coil</keyword>
<dbReference type="Gene3D" id="3.40.1170.10">
    <property type="entry name" value="DNA repair protein MutS, domain I"/>
    <property type="match status" value="1"/>
</dbReference>
<dbReference type="PANTHER" id="PTHR11361:SF148">
    <property type="entry name" value="DNA MISMATCH REPAIR PROTEIN MSH6"/>
    <property type="match status" value="1"/>
</dbReference>
<dbReference type="Pfam" id="PF05188">
    <property type="entry name" value="MutS_II"/>
    <property type="match status" value="1"/>
</dbReference>
<dbReference type="GO" id="GO:0006298">
    <property type="term" value="P:mismatch repair"/>
    <property type="evidence" value="ECO:0007669"/>
    <property type="project" value="InterPro"/>
</dbReference>
<keyword evidence="4 6" id="KW-0067">ATP-binding</keyword>
<sequence>MYPMYPIPCDVQRVRNATTILYPPWCAASYYSMVMRPLAIESLAASPLRLCLCSCSSCTRSGRVLFKMSGKNTLFNYFQRSPVTQLSPSNPKKINETPDKSSEKKRKADSVLKARNDNQPKTPTSRRGSSKTPAKEKKRVKLEEDEEVEDEVTPELKRRKLDIPDEDSGDEFVPDDESDSESEASPEPSPDENSEVDEDLDTIKKKQRKTTIAPSRTPKARKKPISLSSKDDKQESATSDGTRSASDDWPHLKLTWLHKDKLKDAQGRPVNHPDYDPKTLYVPSEFKNSLTPAVRQWWEVKSNLFDCVLFFKLGKFYELYHMDAIVGMTELNLTPMRGEQAHVGFPESAYGRYAATLVEKGYKVARIEQTETPDTMNERLKTMIKPTKFDKVVKREICQITTPGTRIFSVLDGECKEAGNRYLLAIVEKEEDRHNFVYGVCFVDTSIGTFHIGQFPDDRHCSRLRTLIAHHPPTQILYEKNCISPKLQELFRTGVATALKEGLHPESQFWSPSKTLITLSESDYFSASDFPVELKNFIRATGDSFPLTAESHCEFGIQALGAIIFYLKRCQIDHQLLSMAHFSVYNVKDGFRDTTSKELQTVDIANRNMVLDAITLKNLSIVEDEYGGIQGTLLQKLDNCSTAFGKRLLYQWICSPLTNIKSIEARQAAIKALLEEPQIIGDVRSAISGLPDLERSFAKIYSQSSHGLKAEHPDARAILFDEHVYSKRKICEFVATINGFDKIQQMMTTLQSCGVGDSAELLANCCYHPHSELSGKFPDLSEHISFFKKAFNHAEAQRVGRIIPIAGVDNDYDQVCAELKDLERETEDYLRLQRRHFGCNVIFVGTDKKRFQLEVPETAASKAGDNYDLQSQKKGFKRYYTREGREFVERMMAAEEKKRKVLMYLRQRLFSKFCERSEAWNIAVECTAVLDVLVSLAEYCRTEETICIPKFEPAQRNKQTYVKLIEGKYPCNTVDETFIPNSTIIGVDPHVILVTGPNMGGKSTLMRQLGLIVIMAHMGCHVPAESLELNPVDRIFTRIGANDDIMAGGSTFYVELCETASILHHATTHSLALIDELGRGTSTYDGTAIASAVLKELCRMKCRTLFSTHYHSLVEDFRKNPDVMLGHMTCMVENDDDNDDEATEEKVIFLYKFGEGACPKSYGFNAARLGGIPTHITKRAQQCAKQLESEISRKRSVKKLLRGSLKVNALLSVATWSLELP</sequence>
<dbReference type="SMART" id="SM00533">
    <property type="entry name" value="MUTSd"/>
    <property type="match status" value="1"/>
</dbReference>
<keyword evidence="2 6" id="KW-0547">Nucleotide-binding</keyword>
<evidence type="ECO:0000256" key="1">
    <source>
        <dbReference type="ARBA" id="ARBA00006271"/>
    </source>
</evidence>
<organism evidence="11 12">
    <name type="scientific">Bemisia tabaci</name>
    <name type="common">Sweetpotato whitefly</name>
    <name type="synonym">Aleurodes tabaci</name>
    <dbReference type="NCBI Taxonomy" id="7038"/>
    <lineage>
        <taxon>Eukaryota</taxon>
        <taxon>Metazoa</taxon>
        <taxon>Ecdysozoa</taxon>
        <taxon>Arthropoda</taxon>
        <taxon>Hexapoda</taxon>
        <taxon>Insecta</taxon>
        <taxon>Pterygota</taxon>
        <taxon>Neoptera</taxon>
        <taxon>Paraneoptera</taxon>
        <taxon>Hemiptera</taxon>
        <taxon>Sternorrhyncha</taxon>
        <taxon>Aleyrodoidea</taxon>
        <taxon>Aleyrodidae</taxon>
        <taxon>Aleyrodinae</taxon>
        <taxon>Bemisia</taxon>
    </lineage>
</organism>
<dbReference type="SUPFAM" id="SSF52540">
    <property type="entry name" value="P-loop containing nucleoside triphosphate hydrolases"/>
    <property type="match status" value="1"/>
</dbReference>
<protein>
    <recommendedName>
        <fullName evidence="6">DNA mismatch repair protein</fullName>
    </recommendedName>
</protein>
<dbReference type="PANTHER" id="PTHR11361">
    <property type="entry name" value="DNA MISMATCH REPAIR PROTEIN MUTS FAMILY MEMBER"/>
    <property type="match status" value="1"/>
</dbReference>
<dbReference type="Proteomes" id="UP001152759">
    <property type="component" value="Chromosome 2"/>
</dbReference>
<evidence type="ECO:0000259" key="10">
    <source>
        <dbReference type="PROSITE" id="PS00486"/>
    </source>
</evidence>
<gene>
    <name evidence="11" type="ORF">BEMITA_LOCUS3953</name>
</gene>
<dbReference type="GO" id="GO:0030983">
    <property type="term" value="F:mismatched DNA binding"/>
    <property type="evidence" value="ECO:0007669"/>
    <property type="project" value="UniProtKB-UniRule"/>
</dbReference>
<evidence type="ECO:0000256" key="7">
    <source>
        <dbReference type="RuleBase" id="RU003756"/>
    </source>
</evidence>
<dbReference type="Pfam" id="PF01624">
    <property type="entry name" value="MutS_I"/>
    <property type="match status" value="1"/>
</dbReference>
<dbReference type="PROSITE" id="PS00486">
    <property type="entry name" value="DNA_MISMATCH_REPAIR_2"/>
    <property type="match status" value="1"/>
</dbReference>
<dbReference type="InterPro" id="IPR000432">
    <property type="entry name" value="DNA_mismatch_repair_MutS_C"/>
</dbReference>
<dbReference type="InterPro" id="IPR036187">
    <property type="entry name" value="DNA_mismatch_repair_MutS_sf"/>
</dbReference>
<dbReference type="InterPro" id="IPR007696">
    <property type="entry name" value="DNA_mismatch_repair_MutS_core"/>
</dbReference>
<keyword evidence="3 6" id="KW-0227">DNA damage</keyword>
<dbReference type="InterPro" id="IPR007861">
    <property type="entry name" value="DNA_mismatch_repair_MutS_clamp"/>
</dbReference>
<dbReference type="Gene3D" id="1.10.1420.10">
    <property type="match status" value="2"/>
</dbReference>
<keyword evidence="5 6" id="KW-0238">DNA-binding</keyword>
<keyword evidence="6 7" id="KW-0234">DNA repair</keyword>
<keyword evidence="12" id="KW-1185">Reference proteome</keyword>
<dbReference type="SUPFAM" id="SSF53150">
    <property type="entry name" value="DNA repair protein MutS, domain II"/>
    <property type="match status" value="1"/>
</dbReference>
<dbReference type="GO" id="GO:0032301">
    <property type="term" value="C:MutSalpha complex"/>
    <property type="evidence" value="ECO:0007669"/>
    <property type="project" value="TreeGrafter"/>
</dbReference>
<name>A0A9P0A2Z4_BEMTA</name>
<dbReference type="SMART" id="SM00534">
    <property type="entry name" value="MUTSac"/>
    <property type="match status" value="1"/>
</dbReference>
<dbReference type="InterPro" id="IPR017261">
    <property type="entry name" value="DNA_mismatch_repair_MutS/MSH"/>
</dbReference>
<accession>A0A9P0A2Z4</accession>
<feature type="region of interest" description="Disordered" evidence="9">
    <location>
        <begin position="85"/>
        <end position="246"/>
    </location>
</feature>
<dbReference type="InterPro" id="IPR007695">
    <property type="entry name" value="DNA_mismatch_repair_MutS-lik_N"/>
</dbReference>
<dbReference type="InterPro" id="IPR016151">
    <property type="entry name" value="DNA_mismatch_repair_MutS_N"/>
</dbReference>
<dbReference type="InterPro" id="IPR045076">
    <property type="entry name" value="MutS"/>
</dbReference>
<dbReference type="SUPFAM" id="SSF55271">
    <property type="entry name" value="DNA repair protein MutS, domain I"/>
    <property type="match status" value="1"/>
</dbReference>
<evidence type="ECO:0000256" key="4">
    <source>
        <dbReference type="ARBA" id="ARBA00022840"/>
    </source>
</evidence>
<dbReference type="Pfam" id="PF05190">
    <property type="entry name" value="MutS_IV"/>
    <property type="match status" value="1"/>
</dbReference>
<dbReference type="Gene3D" id="3.30.420.110">
    <property type="entry name" value="MutS, connector domain"/>
    <property type="match status" value="1"/>
</dbReference>
<dbReference type="AlphaFoldDB" id="A0A9P0A2Z4"/>
<dbReference type="FunFam" id="3.40.1170.10:FF:000002">
    <property type="entry name" value="DNA mismatch repair protein"/>
    <property type="match status" value="1"/>
</dbReference>
<dbReference type="GO" id="GO:0140664">
    <property type="term" value="F:ATP-dependent DNA damage sensor activity"/>
    <property type="evidence" value="ECO:0007669"/>
    <property type="project" value="InterPro"/>
</dbReference>
<feature type="coiled-coil region" evidence="8">
    <location>
        <begin position="805"/>
        <end position="832"/>
    </location>
</feature>
<evidence type="ECO:0000313" key="12">
    <source>
        <dbReference type="Proteomes" id="UP001152759"/>
    </source>
</evidence>
<dbReference type="PIRSF" id="PIRSF037677">
    <property type="entry name" value="DNA_mis_repair_Msh6"/>
    <property type="match status" value="1"/>
</dbReference>
<evidence type="ECO:0000256" key="5">
    <source>
        <dbReference type="ARBA" id="ARBA00023125"/>
    </source>
</evidence>